<dbReference type="RefSeq" id="WP_143784597.1">
    <property type="nucleotide sequence ID" value="NZ_CP041616.1"/>
</dbReference>
<organism evidence="3 4">
    <name type="scientific">Ornithinimicrobium ciconiae</name>
    <dbReference type="NCBI Taxonomy" id="2594265"/>
    <lineage>
        <taxon>Bacteria</taxon>
        <taxon>Bacillati</taxon>
        <taxon>Actinomycetota</taxon>
        <taxon>Actinomycetes</taxon>
        <taxon>Micrococcales</taxon>
        <taxon>Ornithinimicrobiaceae</taxon>
        <taxon>Ornithinimicrobium</taxon>
    </lineage>
</organism>
<gene>
    <name evidence="3" type="ORF">FNH13_17365</name>
</gene>
<reference evidence="3 4" key="1">
    <citation type="submission" date="2019-07" db="EMBL/GenBank/DDBJ databases">
        <title>complete genome sequencing of Ornithinimicrobium sp. H23M54.</title>
        <authorList>
            <person name="Bae J.-W."/>
            <person name="Lee S.-Y."/>
        </authorList>
    </citation>
    <scope>NUCLEOTIDE SEQUENCE [LARGE SCALE GENOMIC DNA]</scope>
    <source>
        <strain evidence="3 4">H23M54</strain>
    </source>
</reference>
<keyword evidence="4" id="KW-1185">Reference proteome</keyword>
<dbReference type="Proteomes" id="UP000315395">
    <property type="component" value="Chromosome"/>
</dbReference>
<keyword evidence="2" id="KW-0732">Signal</keyword>
<proteinExistence type="predicted"/>
<feature type="region of interest" description="Disordered" evidence="1">
    <location>
        <begin position="192"/>
        <end position="228"/>
    </location>
</feature>
<sequence length="228" mass="23780">MQRRTTLSLSLVLLAASALTACTSGEDPAETTTTAGPTSEGAPTQNPDWFCRLIASEAVDAVTDGRSAEAREVEAVSTEDEFQCDVVLPTADGDTEVAMSLSMHRNIPGLADELLAEVMAIEGATPGPEHLGVSYIADTLAVSVVPCKTRVGALDEEPPVPYVFVMRAPLDTEGAATGLLDDSLTRLARETDQTYGCSPSLIHENKDRGDQTGGPTGDADDSSVTTAP</sequence>
<protein>
    <recommendedName>
        <fullName evidence="5">DUF3558 domain-containing protein</fullName>
    </recommendedName>
</protein>
<evidence type="ECO:0008006" key="5">
    <source>
        <dbReference type="Google" id="ProtNLM"/>
    </source>
</evidence>
<feature type="chain" id="PRO_5039388173" description="DUF3558 domain-containing protein" evidence="2">
    <location>
        <begin position="22"/>
        <end position="228"/>
    </location>
</feature>
<dbReference type="EMBL" id="CP041616">
    <property type="protein sequence ID" value="QDO89877.1"/>
    <property type="molecule type" value="Genomic_DNA"/>
</dbReference>
<dbReference type="PROSITE" id="PS51257">
    <property type="entry name" value="PROKAR_LIPOPROTEIN"/>
    <property type="match status" value="1"/>
</dbReference>
<name>A0A516GEB5_9MICO</name>
<accession>A0A516GEB5</accession>
<dbReference type="KEGG" id="orz:FNH13_17365"/>
<feature type="signal peptide" evidence="2">
    <location>
        <begin position="1"/>
        <end position="21"/>
    </location>
</feature>
<feature type="region of interest" description="Disordered" evidence="1">
    <location>
        <begin position="24"/>
        <end position="47"/>
    </location>
</feature>
<dbReference type="AlphaFoldDB" id="A0A516GEB5"/>
<evidence type="ECO:0000313" key="3">
    <source>
        <dbReference type="EMBL" id="QDO89877.1"/>
    </source>
</evidence>
<dbReference type="OrthoDB" id="4870869at2"/>
<evidence type="ECO:0000256" key="1">
    <source>
        <dbReference type="SAM" id="MobiDB-lite"/>
    </source>
</evidence>
<evidence type="ECO:0000313" key="4">
    <source>
        <dbReference type="Proteomes" id="UP000315395"/>
    </source>
</evidence>
<evidence type="ECO:0000256" key="2">
    <source>
        <dbReference type="SAM" id="SignalP"/>
    </source>
</evidence>
<feature type="compositionally biased region" description="Polar residues" evidence="1">
    <location>
        <begin position="30"/>
        <end position="47"/>
    </location>
</feature>